<evidence type="ECO:0000256" key="5">
    <source>
        <dbReference type="ARBA" id="ARBA00022989"/>
    </source>
</evidence>
<evidence type="ECO:0000256" key="2">
    <source>
        <dbReference type="ARBA" id="ARBA00008979"/>
    </source>
</evidence>
<keyword evidence="6" id="KW-0675">Receptor</keyword>
<feature type="transmembrane region" description="Helical" evidence="8">
    <location>
        <begin position="254"/>
        <end position="272"/>
    </location>
</feature>
<evidence type="ECO:0000256" key="6">
    <source>
        <dbReference type="ARBA" id="ARBA00023040"/>
    </source>
</evidence>
<comment type="similarity">
    <text evidence="2">Belongs to the G-protein coupled receptor 2 family. Mth subfamily.</text>
</comment>
<accession>A0AAV2RQN3</accession>
<dbReference type="GO" id="GO:0007166">
    <property type="term" value="P:cell surface receptor signaling pathway"/>
    <property type="evidence" value="ECO:0007669"/>
    <property type="project" value="InterPro"/>
</dbReference>
<dbReference type="EMBL" id="CAXKWB010029116">
    <property type="protein sequence ID" value="CAL4135152.1"/>
    <property type="molecule type" value="Genomic_DNA"/>
</dbReference>
<dbReference type="SUPFAM" id="SSF63877">
    <property type="entry name" value="Methuselah ectodomain"/>
    <property type="match status" value="1"/>
</dbReference>
<keyword evidence="6" id="KW-0807">Transducer</keyword>
<dbReference type="PANTHER" id="PTHR46953:SF1">
    <property type="entry name" value="G-PROTEIN COUPLED RECEPTOR MTH-LIKE 1-RELATED"/>
    <property type="match status" value="1"/>
</dbReference>
<dbReference type="PROSITE" id="PS50261">
    <property type="entry name" value="G_PROTEIN_RECEP_F2_4"/>
    <property type="match status" value="1"/>
</dbReference>
<protein>
    <recommendedName>
        <fullName evidence="10">G-protein coupled receptors family 2 profile 2 domain-containing protein</fullName>
    </recommendedName>
</protein>
<comment type="caution">
    <text evidence="11">The sequence shown here is derived from an EMBL/GenBank/DDBJ whole genome shotgun (WGS) entry which is preliminary data.</text>
</comment>
<proteinExistence type="inferred from homology"/>
<dbReference type="AlphaFoldDB" id="A0AAV2RQN3"/>
<feature type="domain" description="G-protein coupled receptors family 2 profile 2" evidence="10">
    <location>
        <begin position="175"/>
        <end position="333"/>
    </location>
</feature>
<dbReference type="GO" id="GO:0004930">
    <property type="term" value="F:G protein-coupled receptor activity"/>
    <property type="evidence" value="ECO:0007669"/>
    <property type="project" value="UniProtKB-KW"/>
</dbReference>
<organism evidence="11 12">
    <name type="scientific">Meganyctiphanes norvegica</name>
    <name type="common">Northern krill</name>
    <name type="synonym">Thysanopoda norvegica</name>
    <dbReference type="NCBI Taxonomy" id="48144"/>
    <lineage>
        <taxon>Eukaryota</taxon>
        <taxon>Metazoa</taxon>
        <taxon>Ecdysozoa</taxon>
        <taxon>Arthropoda</taxon>
        <taxon>Crustacea</taxon>
        <taxon>Multicrustacea</taxon>
        <taxon>Malacostraca</taxon>
        <taxon>Eumalacostraca</taxon>
        <taxon>Eucarida</taxon>
        <taxon>Euphausiacea</taxon>
        <taxon>Euphausiidae</taxon>
        <taxon>Meganyctiphanes</taxon>
    </lineage>
</organism>
<evidence type="ECO:0000256" key="1">
    <source>
        <dbReference type="ARBA" id="ARBA00004141"/>
    </source>
</evidence>
<dbReference type="InterPro" id="IPR023311">
    <property type="entry name" value="Methusela_ecto_dom_2"/>
</dbReference>
<feature type="signal peptide" evidence="9">
    <location>
        <begin position="1"/>
        <end position="24"/>
    </location>
</feature>
<comment type="subcellular location">
    <subcellularLocation>
        <location evidence="1">Membrane</location>
        <topology evidence="1">Multi-pass membrane protein</topology>
    </subcellularLocation>
</comment>
<reference evidence="11 12" key="1">
    <citation type="submission" date="2024-05" db="EMBL/GenBank/DDBJ databases">
        <authorList>
            <person name="Wallberg A."/>
        </authorList>
    </citation>
    <scope>NUCLEOTIDE SEQUENCE [LARGE SCALE GENOMIC DNA]</scope>
</reference>
<dbReference type="GO" id="GO:0016020">
    <property type="term" value="C:membrane"/>
    <property type="evidence" value="ECO:0007669"/>
    <property type="project" value="UniProtKB-SubCell"/>
</dbReference>
<sequence>MACCLRMLLVRTFYLGALVAYTVCSSTSGGSKRSLQITEAIDLDEKNITNGTVRFCCDEGHFYNASNLGCEPDSSIIARPPFHDYGGVPLEVPPVYHSVVGFPNCTESYALDPYDPNDAFHLLPDGQLEVPAYENIMHPDSYCLLVTGVHQIEAVLCFPDEGEYGEEPSFHKTFATLLLPIGLIISSVFLAATLLVYCLVPELRDLLGKCMMCAISSLCLGQLITAFLNLGNQIIGMGACVAGGLLMQFSFLAAFMWLNVICVNVFLALWGRHEVVHLWMYGLYAWGIAAFFTLLALIRDMADMGHINFLPKPNFGLVKCFFADNLTADYYLH</sequence>
<keyword evidence="3 8" id="KW-0812">Transmembrane</keyword>
<dbReference type="Proteomes" id="UP001497623">
    <property type="component" value="Unassembled WGS sequence"/>
</dbReference>
<keyword evidence="7 8" id="KW-0472">Membrane</keyword>
<name>A0AAV2RQN3_MEGNR</name>
<evidence type="ECO:0000313" key="12">
    <source>
        <dbReference type="Proteomes" id="UP001497623"/>
    </source>
</evidence>
<keyword evidence="5 8" id="KW-1133">Transmembrane helix</keyword>
<feature type="chain" id="PRO_5043752266" description="G-protein coupled receptors family 2 profile 2 domain-containing protein" evidence="9">
    <location>
        <begin position="25"/>
        <end position="333"/>
    </location>
</feature>
<evidence type="ECO:0000256" key="9">
    <source>
        <dbReference type="SAM" id="SignalP"/>
    </source>
</evidence>
<dbReference type="InterPro" id="IPR036272">
    <property type="entry name" value="Methuselah_N_sf"/>
</dbReference>
<feature type="transmembrane region" description="Helical" evidence="8">
    <location>
        <begin position="177"/>
        <end position="199"/>
    </location>
</feature>
<feature type="non-terminal residue" evidence="11">
    <location>
        <position position="333"/>
    </location>
</feature>
<keyword evidence="6" id="KW-0297">G-protein coupled receptor</keyword>
<keyword evidence="12" id="KW-1185">Reference proteome</keyword>
<keyword evidence="4 9" id="KW-0732">Signal</keyword>
<evidence type="ECO:0000256" key="8">
    <source>
        <dbReference type="SAM" id="Phobius"/>
    </source>
</evidence>
<gene>
    <name evidence="11" type="ORF">MNOR_LOCUS27532</name>
</gene>
<dbReference type="InterPro" id="IPR052808">
    <property type="entry name" value="GPCR_Mth-like"/>
</dbReference>
<evidence type="ECO:0000259" key="10">
    <source>
        <dbReference type="PROSITE" id="PS50261"/>
    </source>
</evidence>
<dbReference type="Gene3D" id="1.20.1070.10">
    <property type="entry name" value="Rhodopsin 7-helix transmembrane proteins"/>
    <property type="match status" value="1"/>
</dbReference>
<dbReference type="InterPro" id="IPR017981">
    <property type="entry name" value="GPCR_2-like_7TM"/>
</dbReference>
<dbReference type="Gene3D" id="2.170.180.11">
    <property type="entry name" value="Methuselah ectodomain, domain 2"/>
    <property type="match status" value="1"/>
</dbReference>
<evidence type="ECO:0000256" key="7">
    <source>
        <dbReference type="ARBA" id="ARBA00023136"/>
    </source>
</evidence>
<feature type="transmembrane region" description="Helical" evidence="8">
    <location>
        <begin position="278"/>
        <end position="298"/>
    </location>
</feature>
<evidence type="ECO:0000256" key="4">
    <source>
        <dbReference type="ARBA" id="ARBA00022729"/>
    </source>
</evidence>
<dbReference type="PANTHER" id="PTHR46953">
    <property type="entry name" value="G-PROTEIN COUPLED RECEPTOR MTH-LIKE 1-RELATED"/>
    <property type="match status" value="1"/>
</dbReference>
<evidence type="ECO:0000256" key="3">
    <source>
        <dbReference type="ARBA" id="ARBA00022692"/>
    </source>
</evidence>
<evidence type="ECO:0000313" key="11">
    <source>
        <dbReference type="EMBL" id="CAL4135152.1"/>
    </source>
</evidence>